<dbReference type="GO" id="GO:0016020">
    <property type="term" value="C:membrane"/>
    <property type="evidence" value="ECO:0007669"/>
    <property type="project" value="UniProtKB-SubCell"/>
</dbReference>
<proteinExistence type="inferred from homology"/>
<feature type="transmembrane region" description="Helical" evidence="7">
    <location>
        <begin position="150"/>
        <end position="173"/>
    </location>
</feature>
<dbReference type="EC" id="2.3.1.225" evidence="7"/>
<evidence type="ECO:0000256" key="2">
    <source>
        <dbReference type="ARBA" id="ARBA00022679"/>
    </source>
</evidence>
<dbReference type="PROSITE" id="PS50216">
    <property type="entry name" value="DHHC"/>
    <property type="match status" value="1"/>
</dbReference>
<dbReference type="KEGG" id="pcw:110208164"/>
<feature type="transmembrane region" description="Helical" evidence="7">
    <location>
        <begin position="52"/>
        <end position="74"/>
    </location>
</feature>
<evidence type="ECO:0000313" key="10">
    <source>
        <dbReference type="RefSeq" id="XP_020841694.1"/>
    </source>
</evidence>
<keyword evidence="4 7" id="KW-1133">Transmembrane helix</keyword>
<reference evidence="10" key="1">
    <citation type="submission" date="2025-08" db="UniProtKB">
        <authorList>
            <consortium name="RefSeq"/>
        </authorList>
    </citation>
    <scope>IDENTIFICATION</scope>
    <source>
        <tissue evidence="10">Spleen</tissue>
    </source>
</reference>
<dbReference type="Pfam" id="PF01529">
    <property type="entry name" value="DHHC"/>
    <property type="match status" value="1"/>
</dbReference>
<feature type="domain" description="Palmitoyltransferase DHHC" evidence="8">
    <location>
        <begin position="104"/>
        <end position="220"/>
    </location>
</feature>
<comment type="domain">
    <text evidence="7">The DHHC domain is required for palmitoyltransferase activity.</text>
</comment>
<dbReference type="GO" id="GO:0005783">
    <property type="term" value="C:endoplasmic reticulum"/>
    <property type="evidence" value="ECO:0007669"/>
    <property type="project" value="TreeGrafter"/>
</dbReference>
<dbReference type="InParanoid" id="A0A6P5K9M5"/>
<dbReference type="FunCoup" id="A0A6P5K9M5">
    <property type="interactions" value="51"/>
</dbReference>
<gene>
    <name evidence="10" type="primary">ZDHHC19</name>
</gene>
<dbReference type="CTD" id="131540"/>
<keyword evidence="2 7" id="KW-0808">Transferase</keyword>
<keyword evidence="3 7" id="KW-0812">Transmembrane</keyword>
<keyword evidence="6 7" id="KW-0012">Acyltransferase</keyword>
<dbReference type="RefSeq" id="XP_020841694.1">
    <property type="nucleotide sequence ID" value="XM_020986035.1"/>
</dbReference>
<dbReference type="GO" id="GO:0005794">
    <property type="term" value="C:Golgi apparatus"/>
    <property type="evidence" value="ECO:0007669"/>
    <property type="project" value="TreeGrafter"/>
</dbReference>
<name>A0A6P5K9M5_PHACI</name>
<dbReference type="Proteomes" id="UP000515140">
    <property type="component" value="Unplaced"/>
</dbReference>
<dbReference type="GO" id="GO:0006612">
    <property type="term" value="P:protein targeting to membrane"/>
    <property type="evidence" value="ECO:0007669"/>
    <property type="project" value="TreeGrafter"/>
</dbReference>
<protein>
    <recommendedName>
        <fullName evidence="7">Palmitoyltransferase</fullName>
        <ecNumber evidence="7">2.3.1.225</ecNumber>
    </recommendedName>
</protein>
<dbReference type="InterPro" id="IPR039859">
    <property type="entry name" value="PFA4/ZDH16/20/ERF2-like"/>
</dbReference>
<evidence type="ECO:0000313" key="9">
    <source>
        <dbReference type="Proteomes" id="UP000515140"/>
    </source>
</evidence>
<comment type="similarity">
    <text evidence="7">Belongs to the DHHC palmitoyltransferase family.</text>
</comment>
<feature type="transmembrane region" description="Helical" evidence="7">
    <location>
        <begin position="17"/>
        <end position="40"/>
    </location>
</feature>
<comment type="subcellular location">
    <subcellularLocation>
        <location evidence="1">Membrane</location>
        <topology evidence="1">Multi-pass membrane protein</topology>
    </subcellularLocation>
</comment>
<accession>A0A6P5K9M5</accession>
<evidence type="ECO:0000256" key="6">
    <source>
        <dbReference type="ARBA" id="ARBA00023315"/>
    </source>
</evidence>
<dbReference type="InterPro" id="IPR001594">
    <property type="entry name" value="Palmitoyltrfase_DHHC"/>
</dbReference>
<evidence type="ECO:0000256" key="1">
    <source>
        <dbReference type="ARBA" id="ARBA00004141"/>
    </source>
</evidence>
<sequence length="407" mass="44740">MCPRKVTVPHSNVPPPWALSSIFAAFNVVLLITISGLFFSFPCRWLAQHGDWVSPTITGFLFVPTLVSLIFLNFSDPGILHRGSEWQCPLAIKVVWVNRRAFHLQWCQRCCYHRPPRTYHCPWCNICVEDFDHHCKWVNNCIGQRNFRCFMLLVVSLCLYTGALLSACLAFLIRTSQQPFSVDKAVAIVVAVPAAAFMLPLLLLLCTQALSVSSAERSYEVKCRYLQGYNPFDQGCASNWYLTFCAPLGPKYMAEAIRLQRVVGPDRARKPRLCSLQWHAAPCPNSVPYSQSTSVSCPYAVATPNLHSVGDVPGLHPTNMPRPHPTNVPGSHSVPVLAPQLIHMKSCAGRGPLGTGKAAPQPKLPGMGVLPQLKEAQRQALGSCLPGAGPCQGALLCQDRPSLGSFL</sequence>
<dbReference type="PANTHER" id="PTHR22883:SF326">
    <property type="entry name" value="PALMITOYLTRANSFERASE ZDHHC19"/>
    <property type="match status" value="1"/>
</dbReference>
<feature type="transmembrane region" description="Helical" evidence="7">
    <location>
        <begin position="185"/>
        <end position="205"/>
    </location>
</feature>
<dbReference type="GO" id="GO:0019706">
    <property type="term" value="F:protein-cysteine S-palmitoyltransferase activity"/>
    <property type="evidence" value="ECO:0007669"/>
    <property type="project" value="UniProtKB-EC"/>
</dbReference>
<evidence type="ECO:0000256" key="4">
    <source>
        <dbReference type="ARBA" id="ARBA00022989"/>
    </source>
</evidence>
<dbReference type="AlphaFoldDB" id="A0A6P5K9M5"/>
<keyword evidence="5 7" id="KW-0472">Membrane</keyword>
<dbReference type="GeneID" id="110208164"/>
<evidence type="ECO:0000259" key="8">
    <source>
        <dbReference type="Pfam" id="PF01529"/>
    </source>
</evidence>
<evidence type="ECO:0000256" key="5">
    <source>
        <dbReference type="ARBA" id="ARBA00023136"/>
    </source>
</evidence>
<comment type="catalytic activity">
    <reaction evidence="7">
        <text>L-cysteinyl-[protein] + hexadecanoyl-CoA = S-hexadecanoyl-L-cysteinyl-[protein] + CoA</text>
        <dbReference type="Rhea" id="RHEA:36683"/>
        <dbReference type="Rhea" id="RHEA-COMP:10131"/>
        <dbReference type="Rhea" id="RHEA-COMP:11032"/>
        <dbReference type="ChEBI" id="CHEBI:29950"/>
        <dbReference type="ChEBI" id="CHEBI:57287"/>
        <dbReference type="ChEBI" id="CHEBI:57379"/>
        <dbReference type="ChEBI" id="CHEBI:74151"/>
        <dbReference type="EC" id="2.3.1.225"/>
    </reaction>
</comment>
<keyword evidence="9" id="KW-1185">Reference proteome</keyword>
<dbReference type="PANTHER" id="PTHR22883">
    <property type="entry name" value="ZINC FINGER DHHC DOMAIN CONTAINING PROTEIN"/>
    <property type="match status" value="1"/>
</dbReference>
<evidence type="ECO:0000256" key="3">
    <source>
        <dbReference type="ARBA" id="ARBA00022692"/>
    </source>
</evidence>
<organism evidence="9 10">
    <name type="scientific">Phascolarctos cinereus</name>
    <name type="common">Koala</name>
    <dbReference type="NCBI Taxonomy" id="38626"/>
    <lineage>
        <taxon>Eukaryota</taxon>
        <taxon>Metazoa</taxon>
        <taxon>Chordata</taxon>
        <taxon>Craniata</taxon>
        <taxon>Vertebrata</taxon>
        <taxon>Euteleostomi</taxon>
        <taxon>Mammalia</taxon>
        <taxon>Metatheria</taxon>
        <taxon>Diprotodontia</taxon>
        <taxon>Phascolarctidae</taxon>
        <taxon>Phascolarctos</taxon>
    </lineage>
</organism>
<evidence type="ECO:0000256" key="7">
    <source>
        <dbReference type="RuleBase" id="RU079119"/>
    </source>
</evidence>